<keyword evidence="2" id="KW-0812">Transmembrane</keyword>
<feature type="compositionally biased region" description="Basic and acidic residues" evidence="1">
    <location>
        <begin position="84"/>
        <end position="110"/>
    </location>
</feature>
<dbReference type="AlphaFoldDB" id="A0A515DC43"/>
<organism evidence="3 4">
    <name type="scientific">Rhodoferax sediminis</name>
    <dbReference type="NCBI Taxonomy" id="2509614"/>
    <lineage>
        <taxon>Bacteria</taxon>
        <taxon>Pseudomonadati</taxon>
        <taxon>Pseudomonadota</taxon>
        <taxon>Betaproteobacteria</taxon>
        <taxon>Burkholderiales</taxon>
        <taxon>Comamonadaceae</taxon>
        <taxon>Rhodoferax</taxon>
    </lineage>
</organism>
<reference evidence="3 4" key="1">
    <citation type="submission" date="2019-01" db="EMBL/GenBank/DDBJ databases">
        <title>Genomic insights into a novel species Rhodoferax sp.</title>
        <authorList>
            <person name="Jin L."/>
        </authorList>
    </citation>
    <scope>NUCLEOTIDE SEQUENCE [LARGE SCALE GENOMIC DNA]</scope>
    <source>
        <strain evidence="3 4">CHu59-6-5</strain>
    </source>
</reference>
<gene>
    <name evidence="3" type="ORF">EUB48_12240</name>
</gene>
<dbReference type="OrthoDB" id="8795784at2"/>
<feature type="region of interest" description="Disordered" evidence="1">
    <location>
        <begin position="75"/>
        <end position="110"/>
    </location>
</feature>
<dbReference type="KEGG" id="rhf:EUB48_12240"/>
<name>A0A515DC43_9BURK</name>
<dbReference type="Proteomes" id="UP000316798">
    <property type="component" value="Chromosome"/>
</dbReference>
<dbReference type="EMBL" id="CP035503">
    <property type="protein sequence ID" value="QDL37959.1"/>
    <property type="molecule type" value="Genomic_DNA"/>
</dbReference>
<dbReference type="RefSeq" id="WP_142819382.1">
    <property type="nucleotide sequence ID" value="NZ_CP035503.1"/>
</dbReference>
<evidence type="ECO:0000256" key="1">
    <source>
        <dbReference type="SAM" id="MobiDB-lite"/>
    </source>
</evidence>
<proteinExistence type="predicted"/>
<accession>A0A515DC43</accession>
<keyword evidence="4" id="KW-1185">Reference proteome</keyword>
<evidence type="ECO:0000313" key="4">
    <source>
        <dbReference type="Proteomes" id="UP000316798"/>
    </source>
</evidence>
<protein>
    <submittedName>
        <fullName evidence="3">Uncharacterized protein</fullName>
    </submittedName>
</protein>
<keyword evidence="2" id="KW-0472">Membrane</keyword>
<evidence type="ECO:0000256" key="2">
    <source>
        <dbReference type="SAM" id="Phobius"/>
    </source>
</evidence>
<evidence type="ECO:0000313" key="3">
    <source>
        <dbReference type="EMBL" id="QDL37959.1"/>
    </source>
</evidence>
<keyword evidence="2" id="KW-1133">Transmembrane helix</keyword>
<feature type="transmembrane region" description="Helical" evidence="2">
    <location>
        <begin position="12"/>
        <end position="41"/>
    </location>
</feature>
<sequence length="110" mass="12625">MSDLIAVVVRFVLRIFLLLMALVFIASLLLAGALLLVLWGVRRLWARLTGRPVSPWVFHVDPRAQWSRFYHAADQWPARSSGSRRADESPRRPQDIQDVEVKQPKPPADR</sequence>